<evidence type="ECO:0000256" key="1">
    <source>
        <dbReference type="ARBA" id="ARBA00022490"/>
    </source>
</evidence>
<accession>A0AAU9D7A5</accession>
<dbReference type="EMBL" id="AP026801">
    <property type="protein sequence ID" value="BDR56657.1"/>
    <property type="molecule type" value="Genomic_DNA"/>
</dbReference>
<dbReference type="Gene3D" id="3.30.950.10">
    <property type="entry name" value="Methyltransferase, Cobalt-precorrin-4 Transmethylase, Domain 2"/>
    <property type="match status" value="1"/>
</dbReference>
<evidence type="ECO:0000256" key="5">
    <source>
        <dbReference type="ARBA" id="ARBA00022691"/>
    </source>
</evidence>
<comment type="similarity">
    <text evidence="6">Belongs to the methyltransferase superfamily. RsmI family.</text>
</comment>
<dbReference type="PANTHER" id="PTHR46111">
    <property type="entry name" value="RIBOSOMAL RNA SMALL SUBUNIT METHYLTRANSFERASE I"/>
    <property type="match status" value="1"/>
</dbReference>
<dbReference type="CDD" id="cd11648">
    <property type="entry name" value="RsmI"/>
    <property type="match status" value="1"/>
</dbReference>
<sequence>MNQRNDEKIGTLFLIPTPIGNLGDLTLRSLDTLKEVDLLLCEDTRHTQILLEHYQIKTPKLSFHEHNSKQRIPEVVDKLKSGLNLGLVSDAGMPVISDPGVDLVSTLRKQKIPVFALPGANAATTALVGSGFPAIPYTFLGFLPRNAKEIKETLDHIYDQTIIFYESPYRLLKTVKVIETIDPIWQLCTARELTKIHEEYFAGSADEVLRHYEEFPPKGEFVVLLAPRTKKLTVPAKDQWVEIIKHEIDNGISPNTAIKNFAKKYQLERKIVYDVYHMIKQ</sequence>
<dbReference type="Proteomes" id="UP001321804">
    <property type="component" value="Chromosome"/>
</dbReference>
<reference evidence="8 9" key="1">
    <citation type="journal article" date="2023" name="Microbiol. Spectr.">
        <title>Symbiosis of Carpenter Bees with Uncharacterized Lactic Acid Bacteria Showing NAD Auxotrophy.</title>
        <authorList>
            <person name="Kawasaki S."/>
            <person name="Ozawa K."/>
            <person name="Mori T."/>
            <person name="Yamamoto A."/>
            <person name="Ito M."/>
            <person name="Ohkuma M."/>
            <person name="Sakamoto M."/>
            <person name="Matsutani M."/>
        </authorList>
    </citation>
    <scope>NUCLEOTIDE SEQUENCE [LARGE SCALE GENOMIC DNA]</scope>
    <source>
        <strain evidence="8 9">KimC2</strain>
    </source>
</reference>
<dbReference type="HAMAP" id="MF_01877">
    <property type="entry name" value="16SrRNA_methyltr_I"/>
    <property type="match status" value="1"/>
</dbReference>
<dbReference type="InterPro" id="IPR014777">
    <property type="entry name" value="4pyrrole_Mease_sub1"/>
</dbReference>
<feature type="domain" description="Tetrapyrrole methylase" evidence="7">
    <location>
        <begin position="11"/>
        <end position="207"/>
    </location>
</feature>
<dbReference type="SUPFAM" id="SSF53790">
    <property type="entry name" value="Tetrapyrrole methylase"/>
    <property type="match status" value="1"/>
</dbReference>
<dbReference type="GO" id="GO:0070677">
    <property type="term" value="F:rRNA (cytosine-2'-O-)-methyltransferase activity"/>
    <property type="evidence" value="ECO:0007669"/>
    <property type="project" value="UniProtKB-UniRule"/>
</dbReference>
<dbReference type="InterPro" id="IPR035996">
    <property type="entry name" value="4pyrrol_Methylase_sf"/>
</dbReference>
<dbReference type="InterPro" id="IPR018063">
    <property type="entry name" value="SAM_MeTrfase_RsmI_CS"/>
</dbReference>
<dbReference type="Pfam" id="PF00590">
    <property type="entry name" value="TP_methylase"/>
    <property type="match status" value="1"/>
</dbReference>
<protein>
    <recommendedName>
        <fullName evidence="6">Ribosomal RNA small subunit methyltransferase I</fullName>
        <ecNumber evidence="6">2.1.1.198</ecNumber>
    </recommendedName>
    <alternativeName>
        <fullName evidence="6">16S rRNA 2'-O-ribose C1402 methyltransferase</fullName>
    </alternativeName>
    <alternativeName>
        <fullName evidence="6">rRNA (cytidine-2'-O-)-methyltransferase RsmI</fullName>
    </alternativeName>
</protein>
<evidence type="ECO:0000256" key="3">
    <source>
        <dbReference type="ARBA" id="ARBA00022603"/>
    </source>
</evidence>
<dbReference type="GO" id="GO:0005737">
    <property type="term" value="C:cytoplasm"/>
    <property type="evidence" value="ECO:0007669"/>
    <property type="project" value="UniProtKB-SubCell"/>
</dbReference>
<keyword evidence="3 6" id="KW-0489">Methyltransferase</keyword>
<evidence type="ECO:0000313" key="9">
    <source>
        <dbReference type="Proteomes" id="UP001321804"/>
    </source>
</evidence>
<evidence type="ECO:0000256" key="4">
    <source>
        <dbReference type="ARBA" id="ARBA00022679"/>
    </source>
</evidence>
<dbReference type="EC" id="2.1.1.198" evidence="6"/>
<dbReference type="InterPro" id="IPR000878">
    <property type="entry name" value="4pyrrol_Mease"/>
</dbReference>
<dbReference type="KEGG" id="xak:KIMC2_12190"/>
<name>A0AAU9D7A5_9LACO</name>
<dbReference type="PANTHER" id="PTHR46111:SF1">
    <property type="entry name" value="RIBOSOMAL RNA SMALL SUBUNIT METHYLTRANSFERASE I"/>
    <property type="match status" value="1"/>
</dbReference>
<dbReference type="NCBIfam" id="TIGR00096">
    <property type="entry name" value="16S rRNA (cytidine(1402)-2'-O)-methyltransferase"/>
    <property type="match status" value="1"/>
</dbReference>
<comment type="function">
    <text evidence="6">Catalyzes the 2'-O-methylation of the ribose of cytidine 1402 (C1402) in 16S rRNA.</text>
</comment>
<proteinExistence type="inferred from homology"/>
<comment type="catalytic activity">
    <reaction evidence="6">
        <text>cytidine(1402) in 16S rRNA + S-adenosyl-L-methionine = 2'-O-methylcytidine(1402) in 16S rRNA + S-adenosyl-L-homocysteine + H(+)</text>
        <dbReference type="Rhea" id="RHEA:42924"/>
        <dbReference type="Rhea" id="RHEA-COMP:10285"/>
        <dbReference type="Rhea" id="RHEA-COMP:10286"/>
        <dbReference type="ChEBI" id="CHEBI:15378"/>
        <dbReference type="ChEBI" id="CHEBI:57856"/>
        <dbReference type="ChEBI" id="CHEBI:59789"/>
        <dbReference type="ChEBI" id="CHEBI:74495"/>
        <dbReference type="ChEBI" id="CHEBI:82748"/>
        <dbReference type="EC" id="2.1.1.198"/>
    </reaction>
</comment>
<evidence type="ECO:0000259" key="7">
    <source>
        <dbReference type="Pfam" id="PF00590"/>
    </source>
</evidence>
<dbReference type="Gene3D" id="3.40.1010.10">
    <property type="entry name" value="Cobalt-precorrin-4 Transmethylase, Domain 1"/>
    <property type="match status" value="1"/>
</dbReference>
<keyword evidence="4 6" id="KW-0808">Transferase</keyword>
<dbReference type="FunFam" id="3.40.1010.10:FF:000007">
    <property type="entry name" value="Ribosomal RNA small subunit methyltransferase I"/>
    <property type="match status" value="1"/>
</dbReference>
<evidence type="ECO:0000313" key="8">
    <source>
        <dbReference type="EMBL" id="BDR56657.1"/>
    </source>
</evidence>
<keyword evidence="9" id="KW-1185">Reference proteome</keyword>
<evidence type="ECO:0000256" key="6">
    <source>
        <dbReference type="HAMAP-Rule" id="MF_01877"/>
    </source>
</evidence>
<dbReference type="PIRSF" id="PIRSF005917">
    <property type="entry name" value="MTase_YraL"/>
    <property type="match status" value="1"/>
</dbReference>
<keyword evidence="2 6" id="KW-0698">rRNA processing</keyword>
<organism evidence="8 9">
    <name type="scientific">Xylocopilactobacillus apis</name>
    <dbReference type="NCBI Taxonomy" id="2932183"/>
    <lineage>
        <taxon>Bacteria</taxon>
        <taxon>Bacillati</taxon>
        <taxon>Bacillota</taxon>
        <taxon>Bacilli</taxon>
        <taxon>Lactobacillales</taxon>
        <taxon>Lactobacillaceae</taxon>
        <taxon>Xylocopilactobacillus</taxon>
    </lineage>
</organism>
<evidence type="ECO:0000256" key="2">
    <source>
        <dbReference type="ARBA" id="ARBA00022552"/>
    </source>
</evidence>
<comment type="subcellular location">
    <subcellularLocation>
        <location evidence="6">Cytoplasm</location>
    </subcellularLocation>
</comment>
<dbReference type="RefSeq" id="WP_317694983.1">
    <property type="nucleotide sequence ID" value="NZ_AP026801.1"/>
</dbReference>
<dbReference type="InterPro" id="IPR014776">
    <property type="entry name" value="4pyrrole_Mease_sub2"/>
</dbReference>
<dbReference type="AlphaFoldDB" id="A0AAU9D7A5"/>
<keyword evidence="5 6" id="KW-0949">S-adenosyl-L-methionine</keyword>
<dbReference type="InterPro" id="IPR008189">
    <property type="entry name" value="rRNA_ssu_MeTfrase_I"/>
</dbReference>
<gene>
    <name evidence="6 8" type="primary">rsmI</name>
    <name evidence="8" type="ORF">KIMC2_12190</name>
</gene>
<keyword evidence="1 6" id="KW-0963">Cytoplasm</keyword>
<dbReference type="PROSITE" id="PS01296">
    <property type="entry name" value="RSMI"/>
    <property type="match status" value="1"/>
</dbReference>